<evidence type="ECO:0000259" key="16">
    <source>
        <dbReference type="Pfam" id="PF16822"/>
    </source>
</evidence>
<dbReference type="InterPro" id="IPR034657">
    <property type="entry name" value="AlgJ"/>
</dbReference>
<evidence type="ECO:0000256" key="11">
    <source>
        <dbReference type="ARBA" id="ARBA00022841"/>
    </source>
</evidence>
<evidence type="ECO:0000256" key="4">
    <source>
        <dbReference type="ARBA" id="ARBA00006038"/>
    </source>
</evidence>
<protein>
    <recommendedName>
        <fullName evidence="5">Probable alginate O-acetylase AlgJ</fullName>
    </recommendedName>
    <alternativeName>
        <fullName evidence="14">Alginate biosynthesis protein AlgJ</fullName>
    </alternativeName>
</protein>
<accession>A0AAU7Y2K1</accession>
<dbReference type="AlphaFoldDB" id="A0AAU7Y2K1"/>
<comment type="pathway">
    <text evidence="3">Glycan biosynthesis; alginate biosynthesis.</text>
</comment>
<keyword evidence="13" id="KW-0012">Acyltransferase</keyword>
<dbReference type="GO" id="GO:0042597">
    <property type="term" value="C:periplasmic space"/>
    <property type="evidence" value="ECO:0007669"/>
    <property type="project" value="UniProtKB-SubCell"/>
</dbReference>
<dbReference type="RefSeq" id="WP_350446965.1">
    <property type="nucleotide sequence ID" value="NZ_CP158373.1"/>
</dbReference>
<dbReference type="EMBL" id="CP158373">
    <property type="protein sequence ID" value="XBY63217.1"/>
    <property type="molecule type" value="Genomic_DNA"/>
</dbReference>
<dbReference type="GO" id="GO:0016746">
    <property type="term" value="F:acyltransferase activity"/>
    <property type="evidence" value="ECO:0007669"/>
    <property type="project" value="UniProtKB-KW"/>
</dbReference>
<evidence type="ECO:0000256" key="5">
    <source>
        <dbReference type="ARBA" id="ARBA00016086"/>
    </source>
</evidence>
<feature type="transmembrane region" description="Helical" evidence="15">
    <location>
        <begin position="7"/>
        <end position="25"/>
    </location>
</feature>
<evidence type="ECO:0000256" key="8">
    <source>
        <dbReference type="ARBA" id="ARBA00022679"/>
    </source>
</evidence>
<evidence type="ECO:0000256" key="9">
    <source>
        <dbReference type="ARBA" id="ARBA00022729"/>
    </source>
</evidence>
<keyword evidence="9" id="KW-0732">Signal</keyword>
<sequence length="383" mass="41860">MSRTANTLYIVVFAGMLLALSLWSMRGIVGFSVAKETTVLNGKLAHAFEKHYDDEFPIKQIGTNLWALVDFGLFGEGRQGVVIGKDGWLFSDEEFDPVADGSRHLQENLALIQGVRDELAGRGVTLVLAIVPSKSRLYPEYTGEARPTALRQDLYAQFRGAARKAGIIAPDLLGTLEQAKSNGQVFLRTDTHWTPLGAEAVANTVGEAVRSAAPLSGDAQEYVTEAVKNEDYKGDLTRFLPLDPMFENLMPAPDKLQKRETRAAVEGEASGDSLFADSQVPVALVGTSYSANQNWNFAGALRQSLQRDLVNHAEDGHGPILPMLKYLKSDELKDAAPQLVIWEFPERYLPMANDLSEFDPQWIAELRKGGGTPGERLAATAAN</sequence>
<keyword evidence="11" id="KW-0016">Alginate biosynthesis</keyword>
<keyword evidence="8" id="KW-0808">Transferase</keyword>
<evidence type="ECO:0000256" key="7">
    <source>
        <dbReference type="ARBA" id="ARBA00022519"/>
    </source>
</evidence>
<keyword evidence="12 15" id="KW-0472">Membrane</keyword>
<evidence type="ECO:0000256" key="13">
    <source>
        <dbReference type="ARBA" id="ARBA00023315"/>
    </source>
</evidence>
<dbReference type="GO" id="GO:0005886">
    <property type="term" value="C:plasma membrane"/>
    <property type="evidence" value="ECO:0007669"/>
    <property type="project" value="UniProtKB-SubCell"/>
</dbReference>
<evidence type="ECO:0000256" key="2">
    <source>
        <dbReference type="ARBA" id="ARBA00004587"/>
    </source>
</evidence>
<evidence type="ECO:0000256" key="15">
    <source>
        <dbReference type="SAM" id="Phobius"/>
    </source>
</evidence>
<organism evidence="17">
    <name type="scientific">Pseudomonas solani</name>
    <dbReference type="NCBI Taxonomy" id="2731552"/>
    <lineage>
        <taxon>Bacteria</taxon>
        <taxon>Pseudomonadati</taxon>
        <taxon>Pseudomonadota</taxon>
        <taxon>Gammaproteobacteria</taxon>
        <taxon>Pseudomonadales</taxon>
        <taxon>Pseudomonadaceae</taxon>
        <taxon>Pseudomonas</taxon>
    </lineage>
</organism>
<dbReference type="Pfam" id="PF16822">
    <property type="entry name" value="ALGX"/>
    <property type="match status" value="1"/>
</dbReference>
<keyword evidence="15" id="KW-0812">Transmembrane</keyword>
<dbReference type="SUPFAM" id="SSF52266">
    <property type="entry name" value="SGNH hydrolase"/>
    <property type="match status" value="1"/>
</dbReference>
<keyword evidence="10" id="KW-0574">Periplasm</keyword>
<dbReference type="InterPro" id="IPR031811">
    <property type="entry name" value="ALGX/ALGJ_SGNH-like"/>
</dbReference>
<proteinExistence type="inferred from homology"/>
<evidence type="ECO:0000256" key="14">
    <source>
        <dbReference type="ARBA" id="ARBA00031031"/>
    </source>
</evidence>
<feature type="domain" description="AlgX/AlgJ SGNH hydrolase-like" evidence="16">
    <location>
        <begin position="81"/>
        <end position="346"/>
    </location>
</feature>
<evidence type="ECO:0000313" key="17">
    <source>
        <dbReference type="EMBL" id="XBY63217.1"/>
    </source>
</evidence>
<evidence type="ECO:0000256" key="1">
    <source>
        <dbReference type="ARBA" id="ARBA00004418"/>
    </source>
</evidence>
<reference evidence="17" key="1">
    <citation type="submission" date="2023-08" db="EMBL/GenBank/DDBJ databases">
        <title>Increased levels of nutrients transform a symbiont into a lethal pathobiont.</title>
        <authorList>
            <person name="Lachnit T."/>
            <person name="Ulrich L."/>
            <person name="Willmer F.M."/>
            <person name="Hasenbein T."/>
            <person name="Steiner L.X."/>
            <person name="Wolters M."/>
            <person name="Herbst E.M."/>
            <person name="Deines P."/>
        </authorList>
    </citation>
    <scope>NUCLEOTIDE SEQUENCE</scope>
    <source>
        <strain evidence="17">T3</strain>
    </source>
</reference>
<comment type="similarity">
    <text evidence="4">Belongs to the AlgJ family.</text>
</comment>
<evidence type="ECO:0000256" key="10">
    <source>
        <dbReference type="ARBA" id="ARBA00022764"/>
    </source>
</evidence>
<dbReference type="GO" id="GO:0042121">
    <property type="term" value="P:alginic acid biosynthetic process"/>
    <property type="evidence" value="ECO:0007669"/>
    <property type="project" value="UniProtKB-KW"/>
</dbReference>
<comment type="subcellular location">
    <subcellularLocation>
        <location evidence="2">Cell inner membrane</location>
        <topology evidence="2">Peripheral membrane protein</topology>
        <orientation evidence="2">Periplasmic side</orientation>
    </subcellularLocation>
    <subcellularLocation>
        <location evidence="1">Periplasm</location>
    </subcellularLocation>
</comment>
<keyword evidence="15" id="KW-1133">Transmembrane helix</keyword>
<evidence type="ECO:0000256" key="6">
    <source>
        <dbReference type="ARBA" id="ARBA00022475"/>
    </source>
</evidence>
<name>A0AAU7Y2K1_9PSED</name>
<dbReference type="CDD" id="cd14442">
    <property type="entry name" value="AlgJ_like"/>
    <property type="match status" value="1"/>
</dbReference>
<evidence type="ECO:0000256" key="12">
    <source>
        <dbReference type="ARBA" id="ARBA00023136"/>
    </source>
</evidence>
<evidence type="ECO:0000256" key="3">
    <source>
        <dbReference type="ARBA" id="ARBA00005182"/>
    </source>
</evidence>
<gene>
    <name evidence="17" type="ORF">ABS648_25240</name>
</gene>
<keyword evidence="7" id="KW-0997">Cell inner membrane</keyword>
<keyword evidence="6" id="KW-1003">Cell membrane</keyword>